<comment type="caution">
    <text evidence="6">The sequence shown here is derived from an EMBL/GenBank/DDBJ whole genome shotgun (WGS) entry which is preliminary data.</text>
</comment>
<dbReference type="CDD" id="cd20311">
    <property type="entry name" value="cupin_Yhhw_C"/>
    <property type="match status" value="1"/>
</dbReference>
<organism evidence="6 7">
    <name type="scientific">Caballeronia telluris</name>
    <dbReference type="NCBI Taxonomy" id="326475"/>
    <lineage>
        <taxon>Bacteria</taxon>
        <taxon>Pseudomonadati</taxon>
        <taxon>Pseudomonadota</taxon>
        <taxon>Betaproteobacteria</taxon>
        <taxon>Burkholderiales</taxon>
        <taxon>Burkholderiaceae</taxon>
        <taxon>Caballeronia</taxon>
    </lineage>
</organism>
<reference evidence="6" key="1">
    <citation type="submission" date="2016-01" db="EMBL/GenBank/DDBJ databases">
        <authorList>
            <person name="Peeters Charlotte."/>
        </authorList>
    </citation>
    <scope>NUCLEOTIDE SEQUENCE</scope>
    <source>
        <strain evidence="6">LMG 22936</strain>
    </source>
</reference>
<dbReference type="PANTHER" id="PTHR43212">
    <property type="entry name" value="QUERCETIN 2,3-DIOXYGENASE"/>
    <property type="match status" value="1"/>
</dbReference>
<comment type="similarity">
    <text evidence="1 3">Belongs to the pirin family.</text>
</comment>
<feature type="binding site" evidence="2">
    <location>
        <position position="103"/>
    </location>
    <ligand>
        <name>Fe cation</name>
        <dbReference type="ChEBI" id="CHEBI:24875"/>
    </ligand>
</feature>
<sequence length="232" mass="25309">MFEIRRGNERGHANHGWLDSYHTFSFADYYDPEHMHFGALRVINEDRVAGGKGFGTHGHRDMEIISYVLEGALAHRDSMGNGSTIRPGDVQRMSAGTGVRHSEFNGSHDETAHFLQIWIIPDAPGGAPGYEEKRFDDAEKRGRLRVIASPSGRDGAVTLGADAEIHAGLFDGGERAEFDVPAGRRVYVHVARGAVSVNGEKLQAGDAARIEDVSKVTLEDGEKAEVLLFDLA</sequence>
<keyword evidence="2" id="KW-0408">Iron</keyword>
<evidence type="ECO:0000259" key="5">
    <source>
        <dbReference type="Pfam" id="PF17954"/>
    </source>
</evidence>
<evidence type="ECO:0000313" key="7">
    <source>
        <dbReference type="Proteomes" id="UP000054717"/>
    </source>
</evidence>
<dbReference type="CDD" id="cd02910">
    <property type="entry name" value="cupin_Yhhw_N"/>
    <property type="match status" value="1"/>
</dbReference>
<dbReference type="PIRSF" id="PIRSF006232">
    <property type="entry name" value="Pirin"/>
    <property type="match status" value="1"/>
</dbReference>
<feature type="binding site" evidence="2">
    <location>
        <position position="57"/>
    </location>
    <ligand>
        <name>Fe cation</name>
        <dbReference type="ChEBI" id="CHEBI:24875"/>
    </ligand>
</feature>
<dbReference type="Pfam" id="PF02678">
    <property type="entry name" value="Pirin"/>
    <property type="match status" value="1"/>
</dbReference>
<evidence type="ECO:0000256" key="1">
    <source>
        <dbReference type="ARBA" id="ARBA00008416"/>
    </source>
</evidence>
<dbReference type="InterPro" id="IPR012093">
    <property type="entry name" value="Pirin"/>
</dbReference>
<dbReference type="PANTHER" id="PTHR43212:SF3">
    <property type="entry name" value="QUERCETIN 2,3-DIOXYGENASE"/>
    <property type="match status" value="1"/>
</dbReference>
<dbReference type="InterPro" id="IPR041602">
    <property type="entry name" value="Quercetinase_C"/>
</dbReference>
<name>A0A158FFN7_9BURK</name>
<accession>A0A158FFN7</accession>
<feature type="domain" description="Pirin N-terminal" evidence="4">
    <location>
        <begin position="10"/>
        <end position="119"/>
    </location>
</feature>
<feature type="binding site" evidence="2">
    <location>
        <position position="59"/>
    </location>
    <ligand>
        <name>Fe cation</name>
        <dbReference type="ChEBI" id="CHEBI:24875"/>
    </ligand>
</feature>
<dbReference type="Proteomes" id="UP000054717">
    <property type="component" value="Unassembled WGS sequence"/>
</dbReference>
<dbReference type="AlphaFoldDB" id="A0A158FFN7"/>
<protein>
    <submittedName>
        <fullName evidence="6">Pirin</fullName>
    </submittedName>
</protein>
<evidence type="ECO:0000313" key="6">
    <source>
        <dbReference type="EMBL" id="SAL18547.1"/>
    </source>
</evidence>
<dbReference type="SUPFAM" id="SSF51182">
    <property type="entry name" value="RmlC-like cupins"/>
    <property type="match status" value="1"/>
</dbReference>
<keyword evidence="2" id="KW-0479">Metal-binding</keyword>
<dbReference type="Pfam" id="PF17954">
    <property type="entry name" value="Pirin_C_2"/>
    <property type="match status" value="1"/>
</dbReference>
<dbReference type="InterPro" id="IPR014710">
    <property type="entry name" value="RmlC-like_jellyroll"/>
</dbReference>
<dbReference type="STRING" id="326475.AWB66_00877"/>
<comment type="cofactor">
    <cofactor evidence="2">
        <name>Fe cation</name>
        <dbReference type="ChEBI" id="CHEBI:24875"/>
    </cofactor>
    <text evidence="2">Binds 1 Fe cation per subunit.</text>
</comment>
<dbReference type="InterPro" id="IPR011051">
    <property type="entry name" value="RmlC_Cupin_sf"/>
</dbReference>
<feature type="domain" description="Quercetin 2,3-dioxygenase C-terminal cupin" evidence="5">
    <location>
        <begin position="146"/>
        <end position="231"/>
    </location>
</feature>
<dbReference type="InterPro" id="IPR003829">
    <property type="entry name" value="Pirin_N_dom"/>
</dbReference>
<dbReference type="RefSeq" id="WP_087629042.1">
    <property type="nucleotide sequence ID" value="NZ_FCNZ02000002.1"/>
</dbReference>
<proteinExistence type="inferred from homology"/>
<dbReference type="EMBL" id="FCNZ02000002">
    <property type="protein sequence ID" value="SAL18547.1"/>
    <property type="molecule type" value="Genomic_DNA"/>
</dbReference>
<evidence type="ECO:0000256" key="3">
    <source>
        <dbReference type="RuleBase" id="RU003457"/>
    </source>
</evidence>
<feature type="binding site" evidence="2">
    <location>
        <position position="101"/>
    </location>
    <ligand>
        <name>Fe cation</name>
        <dbReference type="ChEBI" id="CHEBI:24875"/>
    </ligand>
</feature>
<dbReference type="Gene3D" id="2.60.120.10">
    <property type="entry name" value="Jelly Rolls"/>
    <property type="match status" value="2"/>
</dbReference>
<gene>
    <name evidence="6" type="ORF">AWB66_00877</name>
</gene>
<keyword evidence="7" id="KW-1185">Reference proteome</keyword>
<evidence type="ECO:0000256" key="2">
    <source>
        <dbReference type="PIRSR" id="PIRSR006232-1"/>
    </source>
</evidence>
<evidence type="ECO:0000259" key="4">
    <source>
        <dbReference type="Pfam" id="PF02678"/>
    </source>
</evidence>
<dbReference type="GO" id="GO:0046872">
    <property type="term" value="F:metal ion binding"/>
    <property type="evidence" value="ECO:0007669"/>
    <property type="project" value="UniProtKB-KW"/>
</dbReference>